<feature type="region of interest" description="Disordered" evidence="1">
    <location>
        <begin position="173"/>
        <end position="208"/>
    </location>
</feature>
<reference evidence="2" key="1">
    <citation type="submission" date="2021-02" db="EMBL/GenBank/DDBJ databases">
        <authorList>
            <person name="Bekaert M."/>
        </authorList>
    </citation>
    <scope>NUCLEOTIDE SEQUENCE</scope>
    <source>
        <strain evidence="2">IoA-00</strain>
    </source>
</reference>
<evidence type="ECO:0000313" key="2">
    <source>
        <dbReference type="EMBL" id="CAF2773876.1"/>
    </source>
</evidence>
<feature type="compositionally biased region" description="Low complexity" evidence="1">
    <location>
        <begin position="391"/>
        <end position="405"/>
    </location>
</feature>
<feature type="compositionally biased region" description="Polar residues" evidence="1">
    <location>
        <begin position="1099"/>
        <end position="1109"/>
    </location>
</feature>
<feature type="compositionally biased region" description="Low complexity" evidence="1">
    <location>
        <begin position="183"/>
        <end position="208"/>
    </location>
</feature>
<organism evidence="2 3">
    <name type="scientific">Lepeophtheirus salmonis</name>
    <name type="common">Salmon louse</name>
    <name type="synonym">Caligus salmonis</name>
    <dbReference type="NCBI Taxonomy" id="72036"/>
    <lineage>
        <taxon>Eukaryota</taxon>
        <taxon>Metazoa</taxon>
        <taxon>Ecdysozoa</taxon>
        <taxon>Arthropoda</taxon>
        <taxon>Crustacea</taxon>
        <taxon>Multicrustacea</taxon>
        <taxon>Hexanauplia</taxon>
        <taxon>Copepoda</taxon>
        <taxon>Siphonostomatoida</taxon>
        <taxon>Caligidae</taxon>
        <taxon>Lepeophtheirus</taxon>
    </lineage>
</organism>
<feature type="compositionally biased region" description="Polar residues" evidence="1">
    <location>
        <begin position="487"/>
        <end position="498"/>
    </location>
</feature>
<feature type="region of interest" description="Disordered" evidence="1">
    <location>
        <begin position="1530"/>
        <end position="1549"/>
    </location>
</feature>
<feature type="region of interest" description="Disordered" evidence="1">
    <location>
        <begin position="431"/>
        <end position="498"/>
    </location>
</feature>
<feature type="compositionally biased region" description="Basic and acidic residues" evidence="1">
    <location>
        <begin position="1137"/>
        <end position="1159"/>
    </location>
</feature>
<keyword evidence="3" id="KW-1185">Reference proteome</keyword>
<feature type="compositionally biased region" description="Polar residues" evidence="1">
    <location>
        <begin position="1444"/>
        <end position="1455"/>
    </location>
</feature>
<feature type="compositionally biased region" description="Polar residues" evidence="1">
    <location>
        <begin position="173"/>
        <end position="182"/>
    </location>
</feature>
<evidence type="ECO:0000313" key="3">
    <source>
        <dbReference type="Proteomes" id="UP000675881"/>
    </source>
</evidence>
<name>A0A7R8GZY8_LEPSM</name>
<feature type="region of interest" description="Disordered" evidence="1">
    <location>
        <begin position="631"/>
        <end position="675"/>
    </location>
</feature>
<accession>A0A7R8GZY8</accession>
<feature type="region of interest" description="Disordered" evidence="1">
    <location>
        <begin position="1444"/>
        <end position="1478"/>
    </location>
</feature>
<feature type="compositionally biased region" description="Polar residues" evidence="1">
    <location>
        <begin position="1361"/>
        <end position="1377"/>
    </location>
</feature>
<feature type="compositionally biased region" description="Polar residues" evidence="1">
    <location>
        <begin position="454"/>
        <end position="469"/>
    </location>
</feature>
<feature type="compositionally biased region" description="Basic and acidic residues" evidence="1">
    <location>
        <begin position="1205"/>
        <end position="1245"/>
    </location>
</feature>
<feature type="compositionally biased region" description="Low complexity" evidence="1">
    <location>
        <begin position="330"/>
        <end position="359"/>
    </location>
</feature>
<feature type="region of interest" description="Disordered" evidence="1">
    <location>
        <begin position="388"/>
        <end position="407"/>
    </location>
</feature>
<dbReference type="EMBL" id="HG994580">
    <property type="protein sequence ID" value="CAF2773876.1"/>
    <property type="molecule type" value="Genomic_DNA"/>
</dbReference>
<feature type="region of interest" description="Disordered" evidence="1">
    <location>
        <begin position="1322"/>
        <end position="1426"/>
    </location>
</feature>
<protein>
    <submittedName>
        <fullName evidence="2">(salmon louse) hypothetical protein</fullName>
    </submittedName>
</protein>
<evidence type="ECO:0000256" key="1">
    <source>
        <dbReference type="SAM" id="MobiDB-lite"/>
    </source>
</evidence>
<feature type="compositionally biased region" description="Polar residues" evidence="1">
    <location>
        <begin position="1050"/>
        <end position="1067"/>
    </location>
</feature>
<proteinExistence type="predicted"/>
<feature type="region of interest" description="Disordered" evidence="1">
    <location>
        <begin position="693"/>
        <end position="713"/>
    </location>
</feature>
<feature type="compositionally biased region" description="Polar residues" evidence="1">
    <location>
        <begin position="1194"/>
        <end position="1204"/>
    </location>
</feature>
<dbReference type="Proteomes" id="UP000675881">
    <property type="component" value="Chromosome 1"/>
</dbReference>
<feature type="compositionally biased region" description="Polar residues" evidence="1">
    <location>
        <begin position="1385"/>
        <end position="1411"/>
    </location>
</feature>
<gene>
    <name evidence="2" type="ORF">LSAA_855</name>
</gene>
<sequence length="1755" mass="198082">MVKQQKCGEERVIGYFSTGNRGLLSDTLAIGVFRYETPPFLSLVTSHELVLGSPRYLGSFFSHPLSPPEQLQSGNLLTQKPLPFKPSNLLPLAKLFNLDVTSPRSVSTKPHFGPPRSFSDIFTGSNQIQSDYVLVRSPVSPSPSTVNPIPLREFFLPHPVQGILKQQTTSMSRYSQTNPSNMTPTTTTTVYPKPTTTKNIQTTPSTTPTTTTTIVFLQAHQHFSNIDSKAHISHSIRSTTPAVERRSSTPKRALSFITNPSTTRTTTVFLPTSTAAPIKRSFVTPSEIDIISSNYKPPRVEIKSAIINSQGIPLHAKVQLAESSTRDPPSHSSTSTTACTTTTVTTSTSNPSSTRTTTPLNSLAFVTPLLNEIKSYVTKSQKKYKKPFFVTPSSSTSTKSKSTPPNKYRQYTIRSSRVTAPFSLLRGRDNIRKEDVTTTRSSFQNRRRVRKLSSDSSTRTPRNNFSAYRSSDRKRPKSYYRRFKVRNTPSTTTNSFTVRRTRVNSRYPSSTNDSFTNNTHDDIDRIFHEIDPKVKNFILKPFDILTKPIKNVVDTFILKKKKKKWPKYIGVSHSSTFSPSPIDSALMSSTTLRPSVNVLPSYVSTPLNSFEQLIPSHSHIPDLVEIPPSSQVELPSYSSSTTTTTTKNPFLRTPKPSRKPKYEYNPSSSFTTTTKKPTIKKPIKAFINLGSNHAKQPSFHENRPTEFKPSSNIKQNKDNFVYLHYPVTQVPTYYSSEASYTINPKTRKPYVTISRDPVLLFTTKPTTIPSSTSFISNGHGHYLIPSTTHTPVTPLINVNPNAVTVGTYGKPQKNFNRNDHSVDNVVKRPSSILSDEYGVPEAPMITDFQPLNENGDFLLNYKSIQRNKPDIVPVSLGDEYGIPEAPLVTNIEPIQQGGSFFTNYRPIQRNKPKESLVSLGADEYGVPEAPLVTNIETIEQKGFFSTNYRPIQRDKPKKPLISLDTNKICCPRSTSVKVVQQTQPSTSYINPITTNYSTLPKTQKVIPDQLPTLNNDYSPLPSEKDSPEQVHSQPLPSLDSYNPPIKPQKYGNQYHSPDQFNKVSTINPHLLPSLDYTPSNNLFDKEPSNPGPSEGYRPPSNNNHNQIQSPVVPNKAQLPKLPYQSSILEYQPPNPSKKLDKPLNPKDFKTSSKDNRGHDNNASSVSYSPPNPDLKSIHQYKSKKTSYSTTPKSINPSFDQSTYNKDVHRTDPQSDIDRPQDHNYSKKNLSPDKNSKNYSINHRDPLNNAPISEERLIPKYSSNGSSLETQENKYYEHNAGSNEFNESSTSRSTKVFHKYNSKHHLMDDKIPNIALGEEYRPASMTEHRSTSLKPKFNENGGRIHYHRRKNKPKGKRPYASKNGNRTPKQQHYSNNRSLSKEQQERQSLSSHGRNGQYQQKATTQTPKQLPQTRYPTRYPKYTTANSHVTKSYVRPISNIRSTTSSLVKSLNSSPNYKKPTSPPKTYVRSPKPPIIYPSKTYKDKSILKSLPPRTQTSDIDYDSEDVYFDYYYDDARDLNLNIQKSTPIHIVRRPSPRPPNYAISKRPTPKSVLVVNKPNYSSPSYQAPPPSQYQRAKPSFPNKKLNYHPHKAFSSSSEVLPELHGLLRPDNWDVKDFQGWEAYFSKGYDPKNAPRFPPGERTTMTESSNNFHGIGIGFNDWIKESEVESFGEGFPEHGEFSDIFGRDFAAKRMDSSETSFVPRTGLYYSKFEVSPQDQEVLEPFVQKVYNKDHQTHLLKELLNPLQEAVLQLSLN</sequence>
<feature type="region of interest" description="Disordered" evidence="1">
    <location>
        <begin position="1008"/>
        <end position="1109"/>
    </location>
</feature>
<feature type="compositionally biased region" description="Basic residues" evidence="1">
    <location>
        <begin position="1343"/>
        <end position="1358"/>
    </location>
</feature>
<feature type="compositionally biased region" description="Low complexity" evidence="1">
    <location>
        <begin position="1412"/>
        <end position="1423"/>
    </location>
</feature>
<feature type="compositionally biased region" description="Basic residues" evidence="1">
    <location>
        <begin position="472"/>
        <end position="485"/>
    </location>
</feature>
<feature type="region of interest" description="Disordered" evidence="1">
    <location>
        <begin position="320"/>
        <end position="359"/>
    </location>
</feature>
<feature type="region of interest" description="Disordered" evidence="1">
    <location>
        <begin position="1127"/>
        <end position="1253"/>
    </location>
</feature>